<dbReference type="Gene3D" id="3.30.710.10">
    <property type="entry name" value="Potassium Channel Kv1.1, Chain A"/>
    <property type="match status" value="2"/>
</dbReference>
<dbReference type="EMBL" id="JARKHS020025358">
    <property type="protein sequence ID" value="KAK8767556.1"/>
    <property type="molecule type" value="Genomic_DNA"/>
</dbReference>
<dbReference type="PANTHER" id="PTHR45774">
    <property type="entry name" value="BTB/POZ DOMAIN-CONTAINING"/>
    <property type="match status" value="1"/>
</dbReference>
<name>A0AAQ4DYL6_AMBAM</name>
<dbReference type="CDD" id="cd18186">
    <property type="entry name" value="BTB_POZ_ZBTB_KLHL-like"/>
    <property type="match status" value="1"/>
</dbReference>
<dbReference type="SUPFAM" id="SSF54695">
    <property type="entry name" value="POZ domain"/>
    <property type="match status" value="2"/>
</dbReference>
<proteinExistence type="predicted"/>
<dbReference type="SMART" id="SM00225">
    <property type="entry name" value="BTB"/>
    <property type="match status" value="2"/>
</dbReference>
<dbReference type="Pfam" id="PF00651">
    <property type="entry name" value="BTB"/>
    <property type="match status" value="2"/>
</dbReference>
<reference evidence="2 3" key="1">
    <citation type="journal article" date="2023" name="Arcadia Sci">
        <title>De novo assembly of a long-read Amblyomma americanum tick genome.</title>
        <authorList>
            <person name="Chou S."/>
            <person name="Poskanzer K.E."/>
            <person name="Rollins M."/>
            <person name="Thuy-Boun P.S."/>
        </authorList>
    </citation>
    <scope>NUCLEOTIDE SEQUENCE [LARGE SCALE GENOMIC DNA]</scope>
    <source>
        <strain evidence="2">F_SG_1</strain>
        <tissue evidence="2">Salivary glands</tissue>
    </source>
</reference>
<comment type="caution">
    <text evidence="2">The sequence shown here is derived from an EMBL/GenBank/DDBJ whole genome shotgun (WGS) entry which is preliminary data.</text>
</comment>
<dbReference type="PANTHER" id="PTHR45774:SF4">
    <property type="entry name" value="AXUNDEAD, ISOFORM F"/>
    <property type="match status" value="1"/>
</dbReference>
<dbReference type="PROSITE" id="PS50097">
    <property type="entry name" value="BTB"/>
    <property type="match status" value="2"/>
</dbReference>
<protein>
    <recommendedName>
        <fullName evidence="1">BTB domain-containing protein</fullName>
    </recommendedName>
</protein>
<organism evidence="2 3">
    <name type="scientific">Amblyomma americanum</name>
    <name type="common">Lone star tick</name>
    <dbReference type="NCBI Taxonomy" id="6943"/>
    <lineage>
        <taxon>Eukaryota</taxon>
        <taxon>Metazoa</taxon>
        <taxon>Ecdysozoa</taxon>
        <taxon>Arthropoda</taxon>
        <taxon>Chelicerata</taxon>
        <taxon>Arachnida</taxon>
        <taxon>Acari</taxon>
        <taxon>Parasitiformes</taxon>
        <taxon>Ixodida</taxon>
        <taxon>Ixodoidea</taxon>
        <taxon>Ixodidae</taxon>
        <taxon>Amblyomminae</taxon>
        <taxon>Amblyomma</taxon>
    </lineage>
</organism>
<evidence type="ECO:0000259" key="1">
    <source>
        <dbReference type="PROSITE" id="PS50097"/>
    </source>
</evidence>
<keyword evidence="3" id="KW-1185">Reference proteome</keyword>
<dbReference type="GO" id="GO:0005829">
    <property type="term" value="C:cytosol"/>
    <property type="evidence" value="ECO:0007669"/>
    <property type="project" value="TreeGrafter"/>
</dbReference>
<dbReference type="Proteomes" id="UP001321473">
    <property type="component" value="Unassembled WGS sequence"/>
</dbReference>
<dbReference type="AlphaFoldDB" id="A0AAQ4DYL6"/>
<dbReference type="InterPro" id="IPR011333">
    <property type="entry name" value="SKP1/BTB/POZ_sf"/>
</dbReference>
<feature type="domain" description="BTB" evidence="1">
    <location>
        <begin position="1"/>
        <end position="50"/>
    </location>
</feature>
<dbReference type="GO" id="GO:0022008">
    <property type="term" value="P:neurogenesis"/>
    <property type="evidence" value="ECO:0007669"/>
    <property type="project" value="TreeGrafter"/>
</dbReference>
<accession>A0AAQ4DYL6</accession>
<dbReference type="InterPro" id="IPR000210">
    <property type="entry name" value="BTB/POZ_dom"/>
</dbReference>
<sequence>MILALQNDVFRAMFFGHFGREDRVTITDLHPDGVEGLLRYFYSGQLQVESVLQATCTRSAAVKYMVPELAARCVAYVERNMEPDDVCPFLDYILTMGEDDVDGPAKAVLHNNGLFVLASETFESCLHCTVNYILDNVHNVPEMSVLQAVHAWGCRQCLDSGNVGGEPADLRSVVQPFFLKLRFLMLSATEFVRGPNVWGMLNVEESLAILCNIIDEDSLPMPDGFCTTTGSRSCPGYPDAGTSRPGCVGRLPGYREAGVSGQGLVGRPPGYREAGVSGQVLVGRPPGHREAGVSGQVLVGRPPGNREAGVSGQVLVGRPPGYREAGVSGQVLVGRPPCYREAGVSGQVLVGRPPCYREAGVSGQVLVGRPPGYREAGVSGQVLVGRPPGYREAGDSGQVLVGRPPGYREAGVSEQVLVGLPPGHREAEISGQVLVGRPPGYREAGVSGQVLLGRPPCYREAGVSGQVLVGRPPGHREAGVSGQASVVLFGQLDPTPRCSGGAVLLAMGKRRAPKDVPPLSHPLPQLSRSRAPTFDRVRAPAHPARGRTCYVLPEPIGAQPTSTQCQSSKKERMPLEPNTILWSKTPFQCLIVPTKIECLKRLVMDTTMQCFRCYRRTNCSHCTRSSPVVVSTQTETVPEFSLSRFLDTQELADVEIVVRWEHAPEKHASFKAHRMILALQSDVFRAMFFGHSGREDRVTITDQHPDGVEGLLRYFYSGQLQVESVLQATCTRSAAVKYMVPELAARCVAYVERNMEPDDVCPFLDYILTMGEDDVDGPAKAVLRNNGLFVLASKTFESCLHCTVNYILDNVHNVPEMSVLQAVHAWGRRQCLESGKVGGEPADLRSVVQPFFLKLRFLVLSATEFIRGPHVWGMLNAEESLAILCNIIEEDSLPMPAGFCRVRTPRV</sequence>
<feature type="domain" description="BTB" evidence="1">
    <location>
        <begin position="652"/>
        <end position="724"/>
    </location>
</feature>
<evidence type="ECO:0000313" key="2">
    <source>
        <dbReference type="EMBL" id="KAK8767556.1"/>
    </source>
</evidence>
<gene>
    <name evidence="2" type="ORF">V5799_005666</name>
</gene>
<evidence type="ECO:0000313" key="3">
    <source>
        <dbReference type="Proteomes" id="UP001321473"/>
    </source>
</evidence>